<feature type="chain" id="PRO_5013199096" description="Mannan endo-1,4-beta-mannosidase A" evidence="13">
    <location>
        <begin position="20"/>
        <end position="468"/>
    </location>
</feature>
<evidence type="ECO:0000256" key="8">
    <source>
        <dbReference type="ARBA" id="ARBA00023295"/>
    </source>
</evidence>
<evidence type="ECO:0000259" key="14">
    <source>
        <dbReference type="PROSITE" id="PS51164"/>
    </source>
</evidence>
<keyword evidence="7 11" id="KW-0378">Hydrolase</keyword>
<evidence type="ECO:0000256" key="2">
    <source>
        <dbReference type="ARBA" id="ARBA00004613"/>
    </source>
</evidence>
<dbReference type="InterPro" id="IPR000254">
    <property type="entry name" value="CBD"/>
</dbReference>
<keyword evidence="16" id="KW-1185">Reference proteome</keyword>
<evidence type="ECO:0000256" key="13">
    <source>
        <dbReference type="SAM" id="SignalP"/>
    </source>
</evidence>
<dbReference type="SMART" id="SM00236">
    <property type="entry name" value="fCBD"/>
    <property type="match status" value="1"/>
</dbReference>
<dbReference type="GO" id="GO:0016985">
    <property type="term" value="F:mannan endo-1,4-beta-mannosidase activity"/>
    <property type="evidence" value="ECO:0007669"/>
    <property type="project" value="UniProtKB-EC"/>
</dbReference>
<dbReference type="InterPro" id="IPR035971">
    <property type="entry name" value="CBD_sf"/>
</dbReference>
<sequence length="468" mass="50177">MKSHEVASALALLVGVVAGQKSAYEQCGGIGYSGATNCVSGYTCTSWNPYYYQCYPGTSTPAPSTTSTTTRVTTTPTSTTKATSSSTTKPSTTKVTSSTTSKSSSSTKTSTTSVPSSAAFAKTNGLLFNIDGVTKYWPGTNCYWCGFLTSNGDVDAVFADMAAAGLKIVRVWGFNDVNTLPSSSSTTVWYQYLSASGSQINTGTNGLQRLDYVVSSAQAHGLKLIINFVNNWSDYGGMNAYVNAFGGSTLTWYTNTAAQSQYRAYIKAVVSRYSTSTAVFAWELANEPRCSGCDTSVIYNWAASTSQYIKSLDSNHMVTLGDEGFGPLTGGDGSYPYQTSAGGYVWQDNLNITTLDFATFHLYPDSWGQPYDWGNLWVSTHGAACAAANKPCLFEEYGGNNNCTIENPWQKTALSTKGIAADLFWQFGDTLPSCNCQTSQDGNTVFYKQGNWDCMVTDHVAAINSAYP</sequence>
<dbReference type="Proteomes" id="UP000182658">
    <property type="component" value="Unassembled WGS sequence"/>
</dbReference>
<dbReference type="GO" id="GO:0030248">
    <property type="term" value="F:cellulose binding"/>
    <property type="evidence" value="ECO:0007669"/>
    <property type="project" value="InterPro"/>
</dbReference>
<evidence type="ECO:0000256" key="12">
    <source>
        <dbReference type="SAM" id="MobiDB-lite"/>
    </source>
</evidence>
<evidence type="ECO:0000256" key="7">
    <source>
        <dbReference type="ARBA" id="ARBA00022801"/>
    </source>
</evidence>
<dbReference type="STRING" id="1408157.A0A1J7JLH5"/>
<evidence type="ECO:0000256" key="3">
    <source>
        <dbReference type="ARBA" id="ARBA00005641"/>
    </source>
</evidence>
<name>A0A1J7JLH5_9PEZI</name>
<dbReference type="InterPro" id="IPR017853">
    <property type="entry name" value="GH"/>
</dbReference>
<accession>A0A1J7JLH5</accession>
<dbReference type="Pfam" id="PF00150">
    <property type="entry name" value="Cellulase"/>
    <property type="match status" value="1"/>
</dbReference>
<evidence type="ECO:0000256" key="5">
    <source>
        <dbReference type="ARBA" id="ARBA00022525"/>
    </source>
</evidence>
<dbReference type="Gene3D" id="3.20.20.80">
    <property type="entry name" value="Glycosidases"/>
    <property type="match status" value="1"/>
</dbReference>
<dbReference type="Pfam" id="PF00734">
    <property type="entry name" value="CBM_1"/>
    <property type="match status" value="1"/>
</dbReference>
<organism evidence="15 16">
    <name type="scientific">Coniochaeta ligniaria NRRL 30616</name>
    <dbReference type="NCBI Taxonomy" id="1408157"/>
    <lineage>
        <taxon>Eukaryota</taxon>
        <taxon>Fungi</taxon>
        <taxon>Dikarya</taxon>
        <taxon>Ascomycota</taxon>
        <taxon>Pezizomycotina</taxon>
        <taxon>Sordariomycetes</taxon>
        <taxon>Sordariomycetidae</taxon>
        <taxon>Coniochaetales</taxon>
        <taxon>Coniochaetaceae</taxon>
        <taxon>Coniochaeta</taxon>
    </lineage>
</organism>
<evidence type="ECO:0000256" key="10">
    <source>
        <dbReference type="ARBA" id="ARBA00077212"/>
    </source>
</evidence>
<evidence type="ECO:0000256" key="4">
    <source>
        <dbReference type="ARBA" id="ARBA00012706"/>
    </source>
</evidence>
<evidence type="ECO:0000256" key="1">
    <source>
        <dbReference type="ARBA" id="ARBA00001678"/>
    </source>
</evidence>
<dbReference type="InterPro" id="IPR045053">
    <property type="entry name" value="MAN-like"/>
</dbReference>
<comment type="subcellular location">
    <subcellularLocation>
        <location evidence="2">Secreted</location>
    </subcellularLocation>
</comment>
<dbReference type="EC" id="3.2.1.78" evidence="4"/>
<evidence type="ECO:0000256" key="6">
    <source>
        <dbReference type="ARBA" id="ARBA00022729"/>
    </source>
</evidence>
<dbReference type="SUPFAM" id="SSF57180">
    <property type="entry name" value="Cellulose-binding domain"/>
    <property type="match status" value="1"/>
</dbReference>
<dbReference type="FunFam" id="3.20.20.80:FF:000076">
    <property type="entry name" value="Mannan endo-1,4-beta-mannosidase A"/>
    <property type="match status" value="1"/>
</dbReference>
<comment type="catalytic activity">
    <reaction evidence="1">
        <text>Random hydrolysis of (1-&gt;4)-beta-D-mannosidic linkages in mannans, galactomannans and glucomannans.</text>
        <dbReference type="EC" id="3.2.1.78"/>
    </reaction>
</comment>
<proteinExistence type="inferred from homology"/>
<dbReference type="AlphaFoldDB" id="A0A1J7JLH5"/>
<comment type="similarity">
    <text evidence="3 11">Belongs to the glycosyl hydrolase 5 (cellulase A) family.</text>
</comment>
<reference evidence="15 16" key="1">
    <citation type="submission" date="2016-10" db="EMBL/GenBank/DDBJ databases">
        <title>Draft genome sequence of Coniochaeta ligniaria NRRL30616, a lignocellulolytic fungus for bioabatement of inhibitors in plant biomass hydrolysates.</title>
        <authorList>
            <consortium name="DOE Joint Genome Institute"/>
            <person name="Jimenez D.J."/>
            <person name="Hector R.E."/>
            <person name="Riley R."/>
            <person name="Sun H."/>
            <person name="Grigoriev I.V."/>
            <person name="Van Elsas J.D."/>
            <person name="Nichols N.N."/>
        </authorList>
    </citation>
    <scope>NUCLEOTIDE SEQUENCE [LARGE SCALE GENOMIC DNA]</scope>
    <source>
        <strain evidence="15 16">NRRL 30616</strain>
    </source>
</reference>
<dbReference type="SUPFAM" id="SSF51445">
    <property type="entry name" value="(Trans)glycosidases"/>
    <property type="match status" value="1"/>
</dbReference>
<evidence type="ECO:0000313" key="15">
    <source>
        <dbReference type="EMBL" id="OIW30712.1"/>
    </source>
</evidence>
<dbReference type="PROSITE" id="PS00562">
    <property type="entry name" value="CBM1_1"/>
    <property type="match status" value="1"/>
</dbReference>
<evidence type="ECO:0000313" key="16">
    <source>
        <dbReference type="Proteomes" id="UP000182658"/>
    </source>
</evidence>
<evidence type="ECO:0000256" key="9">
    <source>
        <dbReference type="ARBA" id="ARBA00068505"/>
    </source>
</evidence>
<keyword evidence="8 11" id="KW-0326">Glycosidase</keyword>
<protein>
    <recommendedName>
        <fullName evidence="9">Mannan endo-1,4-beta-mannosidase A</fullName>
        <ecNumber evidence="4">3.2.1.78</ecNumber>
    </recommendedName>
    <alternativeName>
        <fullName evidence="10">Endo-beta-1,4-mannanase A</fullName>
    </alternativeName>
</protein>
<feature type="region of interest" description="Disordered" evidence="12">
    <location>
        <begin position="61"/>
        <end position="113"/>
    </location>
</feature>
<dbReference type="PROSITE" id="PS51164">
    <property type="entry name" value="CBM1_2"/>
    <property type="match status" value="1"/>
</dbReference>
<feature type="domain" description="CBM1" evidence="14">
    <location>
        <begin position="19"/>
        <end position="55"/>
    </location>
</feature>
<keyword evidence="6 13" id="KW-0732">Signal</keyword>
<dbReference type="InParanoid" id="A0A1J7JLH5"/>
<gene>
    <name evidence="15" type="ORF">CONLIGDRAFT_288739</name>
</gene>
<dbReference type="GO" id="GO:0046355">
    <property type="term" value="P:mannan catabolic process"/>
    <property type="evidence" value="ECO:0007669"/>
    <property type="project" value="UniProtKB-ARBA"/>
</dbReference>
<dbReference type="InterPro" id="IPR001547">
    <property type="entry name" value="Glyco_hydro_5"/>
</dbReference>
<keyword evidence="5" id="KW-0964">Secreted</keyword>
<dbReference type="OrthoDB" id="406631at2759"/>
<evidence type="ECO:0000256" key="11">
    <source>
        <dbReference type="RuleBase" id="RU361153"/>
    </source>
</evidence>
<dbReference type="PANTHER" id="PTHR31451:SF39">
    <property type="entry name" value="MANNAN ENDO-1,4-BETA-MANNOSIDASE 1"/>
    <property type="match status" value="1"/>
</dbReference>
<feature type="signal peptide" evidence="13">
    <location>
        <begin position="1"/>
        <end position="19"/>
    </location>
</feature>
<dbReference type="GO" id="GO:0005576">
    <property type="term" value="C:extracellular region"/>
    <property type="evidence" value="ECO:0007669"/>
    <property type="project" value="UniProtKB-SubCell"/>
</dbReference>
<dbReference type="PANTHER" id="PTHR31451">
    <property type="match status" value="1"/>
</dbReference>
<dbReference type="EMBL" id="KV875096">
    <property type="protein sequence ID" value="OIW30712.1"/>
    <property type="molecule type" value="Genomic_DNA"/>
</dbReference>